<feature type="signal peptide" evidence="2">
    <location>
        <begin position="1"/>
        <end position="23"/>
    </location>
</feature>
<gene>
    <name evidence="3" type="ORF">MF672_025845</name>
</gene>
<protein>
    <recommendedName>
        <fullName evidence="5">Extracellular solute-binding protein</fullName>
    </recommendedName>
</protein>
<reference evidence="3 4" key="1">
    <citation type="submission" date="2022-04" db="EMBL/GenBank/DDBJ databases">
        <title>Genome draft of Actinomadura sp. ATCC 31491.</title>
        <authorList>
            <person name="Shi X."/>
            <person name="Du Y."/>
        </authorList>
    </citation>
    <scope>NUCLEOTIDE SEQUENCE [LARGE SCALE GENOMIC DNA]</scope>
    <source>
        <strain evidence="3 4">ATCC 31491</strain>
    </source>
</reference>
<dbReference type="Proteomes" id="UP001317259">
    <property type="component" value="Unassembled WGS sequence"/>
</dbReference>
<keyword evidence="2" id="KW-0732">Signal</keyword>
<dbReference type="PANTHER" id="PTHR43649">
    <property type="entry name" value="ARABINOSE-BINDING PROTEIN-RELATED"/>
    <property type="match status" value="1"/>
</dbReference>
<dbReference type="SUPFAM" id="SSF53850">
    <property type="entry name" value="Periplasmic binding protein-like II"/>
    <property type="match status" value="1"/>
</dbReference>
<evidence type="ECO:0000313" key="3">
    <source>
        <dbReference type="EMBL" id="MCK2217183.1"/>
    </source>
</evidence>
<organism evidence="3 4">
    <name type="scientific">Actinomadura luzonensis</name>
    <dbReference type="NCBI Taxonomy" id="2805427"/>
    <lineage>
        <taxon>Bacteria</taxon>
        <taxon>Bacillati</taxon>
        <taxon>Actinomycetota</taxon>
        <taxon>Actinomycetes</taxon>
        <taxon>Streptosporangiales</taxon>
        <taxon>Thermomonosporaceae</taxon>
        <taxon>Actinomadura</taxon>
    </lineage>
</organism>
<evidence type="ECO:0008006" key="5">
    <source>
        <dbReference type="Google" id="ProtNLM"/>
    </source>
</evidence>
<evidence type="ECO:0000256" key="2">
    <source>
        <dbReference type="SAM" id="SignalP"/>
    </source>
</evidence>
<dbReference type="EMBL" id="JAKRKC020000001">
    <property type="protein sequence ID" value="MCK2217183.1"/>
    <property type="molecule type" value="Genomic_DNA"/>
</dbReference>
<dbReference type="PANTHER" id="PTHR43649:SF12">
    <property type="entry name" value="DIACETYLCHITOBIOSE BINDING PROTEIN DASA"/>
    <property type="match status" value="1"/>
</dbReference>
<feature type="compositionally biased region" description="Polar residues" evidence="1">
    <location>
        <begin position="435"/>
        <end position="448"/>
    </location>
</feature>
<dbReference type="PROSITE" id="PS51257">
    <property type="entry name" value="PROKAR_LIPOPROTEIN"/>
    <property type="match status" value="1"/>
</dbReference>
<dbReference type="Gene3D" id="3.40.190.10">
    <property type="entry name" value="Periplasmic binding protein-like II"/>
    <property type="match status" value="1"/>
</dbReference>
<evidence type="ECO:0000313" key="4">
    <source>
        <dbReference type="Proteomes" id="UP001317259"/>
    </source>
</evidence>
<feature type="chain" id="PRO_5046939211" description="Extracellular solute-binding protein" evidence="2">
    <location>
        <begin position="24"/>
        <end position="464"/>
    </location>
</feature>
<sequence>MKSPLVRWSVVSVSLALALTSCAKGTGGGAAAPSQSPGQFDPGAKYQGAISVMGFGATDEIGTTRVDKAKAALGGADVKLIEGDLDIQQFLSAVAAGDPPDIIYANRDQIGTFASRGAIIPLTACVQGEQIDTSMYNKNALAQVTFGDEVWGIPEFNQVQITMANAALLKKAGLTIEDVNGSNWDKVTAATKKLFSAPGGKLKVIGYDSKLPEFLPLWAKANGADLLSADGRTAQLNSPQVVKALEFAVGIYDAQGGFAKVKALRDSADFFGKGNQFATDALGAMPMEQWYVNVLNDVSPKAPLAFDTFRTPQGEPLAYSSGSAWAIPKGAKNPGAACRFAKTMTLVDTWKAAAQARLDKRNADKKPFTGILTGNVKADEEIKAMLTSGGEPWDSGVKAFYEANDHTFSLPANPADNEFKKAWQDGVNRVLNGQDKPQSSMDKAQQEAQAALDKAWAGWTKRTN</sequence>
<keyword evidence="4" id="KW-1185">Reference proteome</keyword>
<dbReference type="InterPro" id="IPR050490">
    <property type="entry name" value="Bact_solute-bd_prot1"/>
</dbReference>
<accession>A0ABT0FZ72</accession>
<dbReference type="RefSeq" id="WP_242374726.1">
    <property type="nucleotide sequence ID" value="NZ_JAKRKC020000001.1"/>
</dbReference>
<comment type="caution">
    <text evidence="3">The sequence shown here is derived from an EMBL/GenBank/DDBJ whole genome shotgun (WGS) entry which is preliminary data.</text>
</comment>
<evidence type="ECO:0000256" key="1">
    <source>
        <dbReference type="SAM" id="MobiDB-lite"/>
    </source>
</evidence>
<feature type="region of interest" description="Disordered" evidence="1">
    <location>
        <begin position="431"/>
        <end position="464"/>
    </location>
</feature>
<name>A0ABT0FZ72_9ACTN</name>
<proteinExistence type="predicted"/>